<dbReference type="CDD" id="cd00293">
    <property type="entry name" value="USP-like"/>
    <property type="match status" value="1"/>
</dbReference>
<dbReference type="InterPro" id="IPR006015">
    <property type="entry name" value="Universal_stress_UspA"/>
</dbReference>
<dbReference type="GeneID" id="79305462"/>
<dbReference type="SUPFAM" id="SSF52402">
    <property type="entry name" value="Adenine nucleotide alpha hydrolases-like"/>
    <property type="match status" value="1"/>
</dbReference>
<dbReference type="InterPro" id="IPR014729">
    <property type="entry name" value="Rossmann-like_a/b/a_fold"/>
</dbReference>
<evidence type="ECO:0000256" key="1">
    <source>
        <dbReference type="ARBA" id="ARBA00008791"/>
    </source>
</evidence>
<evidence type="ECO:0000313" key="4">
    <source>
        <dbReference type="Proteomes" id="UP001596407"/>
    </source>
</evidence>
<sequence>MYDRILVPTDGSDPAERAFEQALDLAATYDAELHVLYVVDVSALAGEFDAVTVVDKLEESGRKITRRLRERAESAGVSRVETRVAEGVPYRAILDYAADHDADLVVMGTHGRTGIDRYLLGSVTERVVRKSDVPVLTVRGDEES</sequence>
<dbReference type="PRINTS" id="PR01438">
    <property type="entry name" value="UNVRSLSTRESS"/>
</dbReference>
<feature type="domain" description="UspA" evidence="2">
    <location>
        <begin position="1"/>
        <end position="139"/>
    </location>
</feature>
<gene>
    <name evidence="3" type="ORF">ACFQJ6_01575</name>
</gene>
<dbReference type="Gene3D" id="3.40.50.620">
    <property type="entry name" value="HUPs"/>
    <property type="match status" value="1"/>
</dbReference>
<name>A0ABD5WIQ4_9EURY</name>
<dbReference type="PANTHER" id="PTHR46268:SF6">
    <property type="entry name" value="UNIVERSAL STRESS PROTEIN UP12"/>
    <property type="match status" value="1"/>
</dbReference>
<evidence type="ECO:0000313" key="3">
    <source>
        <dbReference type="EMBL" id="MFC7079013.1"/>
    </source>
</evidence>
<dbReference type="EMBL" id="JBHSZH010000001">
    <property type="protein sequence ID" value="MFC7079013.1"/>
    <property type="molecule type" value="Genomic_DNA"/>
</dbReference>
<evidence type="ECO:0000259" key="2">
    <source>
        <dbReference type="Pfam" id="PF00582"/>
    </source>
</evidence>
<comment type="similarity">
    <text evidence="1">Belongs to the universal stress protein A family.</text>
</comment>
<dbReference type="Proteomes" id="UP001596407">
    <property type="component" value="Unassembled WGS sequence"/>
</dbReference>
<dbReference type="Pfam" id="PF00582">
    <property type="entry name" value="Usp"/>
    <property type="match status" value="1"/>
</dbReference>
<protein>
    <submittedName>
        <fullName evidence="3">Universal stress protein</fullName>
    </submittedName>
</protein>
<dbReference type="PANTHER" id="PTHR46268">
    <property type="entry name" value="STRESS RESPONSE PROTEIN NHAX"/>
    <property type="match status" value="1"/>
</dbReference>
<dbReference type="AlphaFoldDB" id="A0ABD5WIQ4"/>
<organism evidence="3 4">
    <name type="scientific">Halorussus caseinilyticus</name>
    <dbReference type="NCBI Taxonomy" id="3034025"/>
    <lineage>
        <taxon>Archaea</taxon>
        <taxon>Methanobacteriati</taxon>
        <taxon>Methanobacteriota</taxon>
        <taxon>Stenosarchaea group</taxon>
        <taxon>Halobacteria</taxon>
        <taxon>Halobacteriales</taxon>
        <taxon>Haladaptataceae</taxon>
        <taxon>Halorussus</taxon>
    </lineage>
</organism>
<keyword evidence="4" id="KW-1185">Reference proteome</keyword>
<accession>A0ABD5WIQ4</accession>
<dbReference type="InterPro" id="IPR006016">
    <property type="entry name" value="UspA"/>
</dbReference>
<comment type="caution">
    <text evidence="3">The sequence shown here is derived from an EMBL/GenBank/DDBJ whole genome shotgun (WGS) entry which is preliminary data.</text>
</comment>
<reference evidence="3 4" key="1">
    <citation type="journal article" date="2019" name="Int. J. Syst. Evol. Microbiol.">
        <title>The Global Catalogue of Microorganisms (GCM) 10K type strain sequencing project: providing services to taxonomists for standard genome sequencing and annotation.</title>
        <authorList>
            <consortium name="The Broad Institute Genomics Platform"/>
            <consortium name="The Broad Institute Genome Sequencing Center for Infectious Disease"/>
            <person name="Wu L."/>
            <person name="Ma J."/>
        </authorList>
    </citation>
    <scope>NUCLEOTIDE SEQUENCE [LARGE SCALE GENOMIC DNA]</scope>
    <source>
        <strain evidence="3 4">DT72</strain>
    </source>
</reference>
<dbReference type="RefSeq" id="WP_276282335.1">
    <property type="nucleotide sequence ID" value="NZ_CP119810.1"/>
</dbReference>
<proteinExistence type="inferred from homology"/>
<dbReference type="PIRSF" id="PIRSF006276">
    <property type="entry name" value="UspA"/>
    <property type="match status" value="1"/>
</dbReference>